<sequence length="347" mass="39354">MIWKIKAPPKILAFLWKLQWNILPTRLFISYRIPGVSSICPWCEDGCESIHHIFWECTLAQWGWNYLGKWWNISGLVHRRGIFSLSKLLNLFAQASLKEIWKLIVAAVLWTIWLARNDLIFGKHKIQEKCFVNIIHIRIDKWGSAAGLMDFGADPLWRVNPSGAVAIRHHKILNTFWRFKRDQFDYVAAVDGAWGLADDFSYKGGIGGYLQDSSGKLVLIFSGPVNSISAQDTEVEAILFLINWMINLNLDFKRAVICSDSSVVVNAFNEGISVKFPVQALDFSHQMKINSSIFIQFVPRNLNERADELAKKGIHRSNLLQKVVGSSISREDLHVSLSAGPSSLESV</sequence>
<organism evidence="3 4">
    <name type="scientific">Daucus carota subsp. sativus</name>
    <name type="common">Carrot</name>
    <dbReference type="NCBI Taxonomy" id="79200"/>
    <lineage>
        <taxon>Eukaryota</taxon>
        <taxon>Viridiplantae</taxon>
        <taxon>Streptophyta</taxon>
        <taxon>Embryophyta</taxon>
        <taxon>Tracheophyta</taxon>
        <taxon>Spermatophyta</taxon>
        <taxon>Magnoliopsida</taxon>
        <taxon>eudicotyledons</taxon>
        <taxon>Gunneridae</taxon>
        <taxon>Pentapetalae</taxon>
        <taxon>asterids</taxon>
        <taxon>campanulids</taxon>
        <taxon>Apiales</taxon>
        <taxon>Apiaceae</taxon>
        <taxon>Apioideae</taxon>
        <taxon>Scandiceae</taxon>
        <taxon>Daucinae</taxon>
        <taxon>Daucus</taxon>
        <taxon>Daucus sect. Daucus</taxon>
    </lineage>
</organism>
<dbReference type="SUPFAM" id="SSF53098">
    <property type="entry name" value="Ribonuclease H-like"/>
    <property type="match status" value="1"/>
</dbReference>
<dbReference type="EMBL" id="CP093347">
    <property type="protein sequence ID" value="WOH02192.1"/>
    <property type="molecule type" value="Genomic_DNA"/>
</dbReference>
<evidence type="ECO:0000313" key="4">
    <source>
        <dbReference type="Proteomes" id="UP000077755"/>
    </source>
</evidence>
<dbReference type="PANTHER" id="PTHR47074">
    <property type="entry name" value="BNAC02G40300D PROTEIN"/>
    <property type="match status" value="1"/>
</dbReference>
<dbReference type="InterPro" id="IPR044730">
    <property type="entry name" value="RNase_H-like_dom_plant"/>
</dbReference>
<feature type="domain" description="RNase H type-1" evidence="1">
    <location>
        <begin position="202"/>
        <end position="312"/>
    </location>
</feature>
<dbReference type="Pfam" id="PF13456">
    <property type="entry name" value="RVT_3"/>
    <property type="match status" value="1"/>
</dbReference>
<name>A0AAF0X822_DAUCS</name>
<dbReference type="GO" id="GO:0003676">
    <property type="term" value="F:nucleic acid binding"/>
    <property type="evidence" value="ECO:0007669"/>
    <property type="project" value="InterPro"/>
</dbReference>
<accession>A0AAF0X822</accession>
<dbReference type="GO" id="GO:0004523">
    <property type="term" value="F:RNA-DNA hybrid ribonuclease activity"/>
    <property type="evidence" value="ECO:0007669"/>
    <property type="project" value="InterPro"/>
</dbReference>
<dbReference type="KEGG" id="dcr:108221740"/>
<reference evidence="3" key="2">
    <citation type="submission" date="2022-03" db="EMBL/GenBank/DDBJ databases">
        <title>Draft title - Genomic analysis of global carrot germplasm unveils the trajectory of domestication and the origin of high carotenoid orange carrot.</title>
        <authorList>
            <person name="Iorizzo M."/>
            <person name="Ellison S."/>
            <person name="Senalik D."/>
            <person name="Macko-Podgorni A."/>
            <person name="Grzebelus D."/>
            <person name="Bostan H."/>
            <person name="Rolling W."/>
            <person name="Curaba J."/>
            <person name="Simon P."/>
        </authorList>
    </citation>
    <scope>NUCLEOTIDE SEQUENCE</scope>
    <source>
        <tissue evidence="3">Leaf</tissue>
    </source>
</reference>
<feature type="domain" description="Reverse transcriptase zinc-binding" evidence="2">
    <location>
        <begin position="1"/>
        <end position="64"/>
    </location>
</feature>
<evidence type="ECO:0000313" key="3">
    <source>
        <dbReference type="EMBL" id="WOH02192.1"/>
    </source>
</evidence>
<reference evidence="3" key="1">
    <citation type="journal article" date="2016" name="Nat. Genet.">
        <title>A high-quality carrot genome assembly provides new insights into carotenoid accumulation and asterid genome evolution.</title>
        <authorList>
            <person name="Iorizzo M."/>
            <person name="Ellison S."/>
            <person name="Senalik D."/>
            <person name="Zeng P."/>
            <person name="Satapoomin P."/>
            <person name="Huang J."/>
            <person name="Bowman M."/>
            <person name="Iovene M."/>
            <person name="Sanseverino W."/>
            <person name="Cavagnaro P."/>
            <person name="Yildiz M."/>
            <person name="Macko-Podgorni A."/>
            <person name="Moranska E."/>
            <person name="Grzebelus E."/>
            <person name="Grzebelus D."/>
            <person name="Ashrafi H."/>
            <person name="Zheng Z."/>
            <person name="Cheng S."/>
            <person name="Spooner D."/>
            <person name="Van Deynze A."/>
            <person name="Simon P."/>
        </authorList>
    </citation>
    <scope>NUCLEOTIDE SEQUENCE</scope>
    <source>
        <tissue evidence="3">Leaf</tissue>
    </source>
</reference>
<proteinExistence type="predicted"/>
<dbReference type="Pfam" id="PF13966">
    <property type="entry name" value="zf-RVT"/>
    <property type="match status" value="1"/>
</dbReference>
<keyword evidence="4" id="KW-1185">Reference proteome</keyword>
<evidence type="ECO:0000259" key="2">
    <source>
        <dbReference type="Pfam" id="PF13966"/>
    </source>
</evidence>
<dbReference type="InterPro" id="IPR002156">
    <property type="entry name" value="RNaseH_domain"/>
</dbReference>
<dbReference type="InterPro" id="IPR052929">
    <property type="entry name" value="RNase_H-like_EbsB-rel"/>
</dbReference>
<dbReference type="CDD" id="cd06222">
    <property type="entry name" value="RNase_H_like"/>
    <property type="match status" value="1"/>
</dbReference>
<dbReference type="InterPro" id="IPR026960">
    <property type="entry name" value="RVT-Znf"/>
</dbReference>
<evidence type="ECO:0008006" key="5">
    <source>
        <dbReference type="Google" id="ProtNLM"/>
    </source>
</evidence>
<dbReference type="PANTHER" id="PTHR47074:SF73">
    <property type="entry name" value="OS04G0448401 PROTEIN"/>
    <property type="match status" value="1"/>
</dbReference>
<dbReference type="InterPro" id="IPR012337">
    <property type="entry name" value="RNaseH-like_sf"/>
</dbReference>
<dbReference type="InterPro" id="IPR036397">
    <property type="entry name" value="RNaseH_sf"/>
</dbReference>
<protein>
    <recommendedName>
        <fullName evidence="5">RNase H type-1 domain-containing protein</fullName>
    </recommendedName>
</protein>
<evidence type="ECO:0000259" key="1">
    <source>
        <dbReference type="Pfam" id="PF13456"/>
    </source>
</evidence>
<dbReference type="AlphaFoldDB" id="A0AAF0X822"/>
<dbReference type="Proteomes" id="UP000077755">
    <property type="component" value="Chromosome 5"/>
</dbReference>
<dbReference type="Gene3D" id="3.30.420.10">
    <property type="entry name" value="Ribonuclease H-like superfamily/Ribonuclease H"/>
    <property type="match status" value="1"/>
</dbReference>
<gene>
    <name evidence="3" type="ORF">DCAR_0521580</name>
</gene>